<gene>
    <name evidence="1" type="ORF">GO620_000145</name>
</gene>
<evidence type="ECO:0000313" key="1">
    <source>
        <dbReference type="EMBL" id="QQL49896.1"/>
    </source>
</evidence>
<reference evidence="1 2" key="1">
    <citation type="submission" date="2020-12" db="EMBL/GenBank/DDBJ databases">
        <title>HMF7856_wgs.fasta genome submission.</title>
        <authorList>
            <person name="Kang H."/>
            <person name="Kim H."/>
            <person name="Joh K."/>
        </authorList>
    </citation>
    <scope>NUCLEOTIDE SEQUENCE [LARGE SCALE GENOMIC DNA]</scope>
    <source>
        <strain evidence="1 2">HMF7856</strain>
    </source>
</reference>
<dbReference type="RefSeq" id="WP_157523395.1">
    <property type="nucleotide sequence ID" value="NZ_CP066775.1"/>
</dbReference>
<accession>A0A6I4I042</accession>
<organism evidence="1 2">
    <name type="scientific">Mucilaginibacter ginkgonis</name>
    <dbReference type="NCBI Taxonomy" id="2682091"/>
    <lineage>
        <taxon>Bacteria</taxon>
        <taxon>Pseudomonadati</taxon>
        <taxon>Bacteroidota</taxon>
        <taxon>Sphingobacteriia</taxon>
        <taxon>Sphingobacteriales</taxon>
        <taxon>Sphingobacteriaceae</taxon>
        <taxon>Mucilaginibacter</taxon>
    </lineage>
</organism>
<sequence>MYEIYKSGNGQRLFRLNFCGYLDILGFSQKINESDLKFFSKYLTVLDTELKYIEDKHDLLNKEGLKKFELKIFTDNFVFCHPQYDDSGESELGNIFEVLSHIQFTFAKADIFVRGAISMSNLYMDKDIVLGPALIEAYNLEKDKAINPRIILSQKVIEVLNKHIHYYSDHKASPQSQEYLIDIDGNYFVNYLFILFYDYDLPSKKLLEELVKHKRPVVKNLKIHKNNYKLFEKYAWIASYHNHFCLNFVRPRLPTVDLKKILISEKLYRKTIKSIV</sequence>
<protein>
    <submittedName>
        <fullName evidence="1">Uncharacterized protein</fullName>
    </submittedName>
</protein>
<evidence type="ECO:0000313" key="2">
    <source>
        <dbReference type="Proteomes" id="UP000429232"/>
    </source>
</evidence>
<name>A0A6I4I042_9SPHI</name>
<dbReference type="EMBL" id="CP066775">
    <property type="protein sequence ID" value="QQL49896.1"/>
    <property type="molecule type" value="Genomic_DNA"/>
</dbReference>
<dbReference type="AlphaFoldDB" id="A0A6I4I042"/>
<dbReference type="Proteomes" id="UP000429232">
    <property type="component" value="Chromosome"/>
</dbReference>
<keyword evidence="2" id="KW-1185">Reference proteome</keyword>
<proteinExistence type="predicted"/>
<dbReference type="KEGG" id="mgik:GO620_000145"/>